<dbReference type="VEuPathDB" id="TriTrypDB:LdBPK_240490.1"/>
<evidence type="ECO:0000313" key="5">
    <source>
        <dbReference type="Proteomes" id="UP000318447"/>
    </source>
</evidence>
<feature type="compositionally biased region" description="Low complexity" evidence="3">
    <location>
        <begin position="67"/>
        <end position="79"/>
    </location>
</feature>
<proteinExistence type="predicted"/>
<sequence length="1045" mass="110764">MDDIPVECTSSIAAASIGTLGTSPPMIWAAGNSAPRRHGSPSSSCTMAKQQRMLSLPSSRREESYQRSESTTHASSTAVTATATTTSAFTLSSPLCDMGVTQGCRQYISNECKEEKRQYFLQQQCPQRMSWVRICGSGLSAMASFDESAVNSLRASRSLLNVIAASSGSWEDPRDSLASTGHGGAGQSTSGSDSTVPPQDASLSSSGNSVGMDSEVVLQPPARFGHTAVLYKDSQILIFGGKSSEEHYFNDVYQYDASARRWSCLQEECIDEVAAAARLCQQQRQRGEQRHPALRGQRGQPPRQYFQTDTMYILSGEQLGRYFDDLWALDIPSLTWNKECGLPFSPRKGHTMHLLPADFTATRARQDMLVVFGGLVKASRVRPRPADPELPTRNQGDTDFACAPTNAVLLYYPTQRRWCQLKTCGEQPSARFYHVSQLVTGTALLLVFGGRSATPAQTGDGTAAATEGAFLNDLHILDVSTGFWRHIRDVTGDIPSPRMCAASVFVNETFGVFAGGGDTYCEDAFEFSLQSRRWRRLKPNNQPACSRPTVTYTKDRLVFFGGFAPRTGVMSCTMELCLSPLSLKSQCLLWWSRCAFEKHIRSCTKSRAAEMEDKVTVAAAMERNGSGWCTGCGGQVTLQCSPAATAHSSPIATPRSWGVSRGFRRPAPLRVPSFDQSGTVSAAAPAWGGGPPAAQSSARGALTLSPTPSYSPSSPAVFSPLAGGPKLTPSWQDAAGSNTNLTGGGTVHASGCGGTATVLCSPASVAPPAQNLFPSRPGTVMSSSCSPSQAGSPATVSAAASTSQAHLWPNMALGSVVCGGGGGSSSNTGSAIAHPRGNAAVAMADADVMTGAADGTRWCSAPSSLPPPVTATAEQPASACFIANCARHLGGYVQLKSSASASPRRRALTSSGGREQRTQGWQWKLVFLSAYAPAYDSGAGVVGYRQSSPFVRRSNSIPNGGGSAFVIPQQQLHTSTQLAESTSSRASSAHSTRSASTMSAAHLPNTYAKHTIQRLEGMTGPYLLQALAARLKRHEAEASTDKRSL</sequence>
<accession>A0A504XYF5</accession>
<evidence type="ECO:0000256" key="1">
    <source>
        <dbReference type="ARBA" id="ARBA00022441"/>
    </source>
</evidence>
<dbReference type="AlphaFoldDB" id="A0A504XYF5"/>
<gene>
    <name evidence="4" type="ORF">CGC21_15915</name>
</gene>
<dbReference type="PANTHER" id="PTHR46093:SF18">
    <property type="entry name" value="FIBRONECTIN TYPE-III DOMAIN-CONTAINING PROTEIN"/>
    <property type="match status" value="1"/>
</dbReference>
<feature type="region of interest" description="Disordered" evidence="3">
    <location>
        <begin position="24"/>
        <end position="79"/>
    </location>
</feature>
<dbReference type="Pfam" id="PF24681">
    <property type="entry name" value="Kelch_KLHDC2_KLHL20_DRC7"/>
    <property type="match status" value="1"/>
</dbReference>
<keyword evidence="2" id="KW-0677">Repeat</keyword>
<dbReference type="VEuPathDB" id="TriTrypDB:LDHU3_24.0600"/>
<feature type="region of interest" description="Disordered" evidence="3">
    <location>
        <begin position="981"/>
        <end position="1000"/>
    </location>
</feature>
<feature type="region of interest" description="Disordered" evidence="3">
    <location>
        <begin position="169"/>
        <end position="212"/>
    </location>
</feature>
<protein>
    <submittedName>
        <fullName evidence="4">Galactose oxidase, central domain family protein</fullName>
    </submittedName>
</protein>
<name>A0A504XYF5_LEIDO</name>
<organism evidence="4 5">
    <name type="scientific">Leishmania donovani</name>
    <dbReference type="NCBI Taxonomy" id="5661"/>
    <lineage>
        <taxon>Eukaryota</taxon>
        <taxon>Discoba</taxon>
        <taxon>Euglenozoa</taxon>
        <taxon>Kinetoplastea</taxon>
        <taxon>Metakinetoplastina</taxon>
        <taxon>Trypanosomatida</taxon>
        <taxon>Trypanosomatidae</taxon>
        <taxon>Leishmaniinae</taxon>
        <taxon>Leishmania</taxon>
    </lineage>
</organism>
<dbReference type="PANTHER" id="PTHR46093">
    <property type="entry name" value="ACYL-COA-BINDING DOMAIN-CONTAINING PROTEIN 5"/>
    <property type="match status" value="1"/>
</dbReference>
<feature type="compositionally biased region" description="Polar residues" evidence="3">
    <location>
        <begin position="40"/>
        <end position="57"/>
    </location>
</feature>
<dbReference type="VEuPathDB" id="TriTrypDB:LdCL_240009700"/>
<evidence type="ECO:0000256" key="2">
    <source>
        <dbReference type="ARBA" id="ARBA00022737"/>
    </source>
</evidence>
<keyword evidence="1" id="KW-0880">Kelch repeat</keyword>
<dbReference type="SUPFAM" id="SSF117281">
    <property type="entry name" value="Kelch motif"/>
    <property type="match status" value="1"/>
</dbReference>
<evidence type="ECO:0000256" key="3">
    <source>
        <dbReference type="SAM" id="MobiDB-lite"/>
    </source>
</evidence>
<feature type="compositionally biased region" description="Low complexity" evidence="3">
    <location>
        <begin position="681"/>
        <end position="707"/>
    </location>
</feature>
<dbReference type="EMBL" id="RHLC01000020">
    <property type="protein sequence ID" value="TPP52188.1"/>
    <property type="molecule type" value="Genomic_DNA"/>
</dbReference>
<dbReference type="Gene3D" id="2.120.10.80">
    <property type="entry name" value="Kelch-type beta propeller"/>
    <property type="match status" value="2"/>
</dbReference>
<comment type="caution">
    <text evidence="4">The sequence shown here is derived from an EMBL/GenBank/DDBJ whole genome shotgun (WGS) entry which is preliminary data.</text>
</comment>
<evidence type="ECO:0000313" key="4">
    <source>
        <dbReference type="EMBL" id="TPP52188.1"/>
    </source>
</evidence>
<feature type="compositionally biased region" description="Polar residues" evidence="3">
    <location>
        <begin position="187"/>
        <end position="211"/>
    </location>
</feature>
<dbReference type="InterPro" id="IPR015915">
    <property type="entry name" value="Kelch-typ_b-propeller"/>
</dbReference>
<feature type="region of interest" description="Disordered" evidence="3">
    <location>
        <begin position="680"/>
        <end position="707"/>
    </location>
</feature>
<reference evidence="5" key="1">
    <citation type="submission" date="2019-02" db="EMBL/GenBank/DDBJ databases">
        <title>FDA dAtabase for Regulatory Grade micrObial Sequences (FDA-ARGOS): Supporting development and validation of Infectious Disease Dx tests.</title>
        <authorList>
            <person name="Duncan R."/>
            <person name="Fisher C."/>
            <person name="Tallon L."/>
            <person name="Sadzewicz L."/>
            <person name="Sengamalay N."/>
            <person name="Ott S."/>
            <person name="Godinez A."/>
            <person name="Nagaraj S."/>
            <person name="Vavikolanu K."/>
            <person name="Nadendla S."/>
            <person name="Aluvathingal J."/>
            <person name="Sichtig H."/>
        </authorList>
    </citation>
    <scope>NUCLEOTIDE SEQUENCE [LARGE SCALE GENOMIC DNA]</scope>
    <source>
        <strain evidence="5">FDAARGOS_361</strain>
    </source>
</reference>
<dbReference type="Proteomes" id="UP000318447">
    <property type="component" value="Unassembled WGS sequence"/>
</dbReference>